<dbReference type="GO" id="GO:0016874">
    <property type="term" value="F:ligase activity"/>
    <property type="evidence" value="ECO:0007669"/>
    <property type="project" value="UniProtKB-KW"/>
</dbReference>
<evidence type="ECO:0000313" key="1">
    <source>
        <dbReference type="EMBL" id="JAA80881.1"/>
    </source>
</evidence>
<feature type="non-terminal residue" evidence="1">
    <location>
        <position position="87"/>
    </location>
</feature>
<dbReference type="GO" id="GO:0005737">
    <property type="term" value="C:cytoplasm"/>
    <property type="evidence" value="ECO:0007669"/>
    <property type="project" value="TreeGrafter"/>
</dbReference>
<dbReference type="InterPro" id="IPR027749">
    <property type="entry name" value="TTLL12"/>
</dbReference>
<dbReference type="EMBL" id="GAIX01011679">
    <property type="protein sequence ID" value="JAA80881.1"/>
    <property type="molecule type" value="Transcribed_RNA"/>
</dbReference>
<proteinExistence type="predicted"/>
<sequence length="87" mass="10308">PDVDYFLSGHIVETLPELELLANQTLPTKLKVYSEYDYINQYLTTPEFEIVNNENDADILWYVKHFKTFKELSLSSPQKFVNQFPFE</sequence>
<organism evidence="1">
    <name type="scientific">Pararge aegeria</name>
    <name type="common">speckled wood butterfly</name>
    <dbReference type="NCBI Taxonomy" id="116150"/>
    <lineage>
        <taxon>Eukaryota</taxon>
        <taxon>Metazoa</taxon>
        <taxon>Ecdysozoa</taxon>
        <taxon>Arthropoda</taxon>
        <taxon>Hexapoda</taxon>
        <taxon>Insecta</taxon>
        <taxon>Pterygota</taxon>
        <taxon>Neoptera</taxon>
        <taxon>Endopterygota</taxon>
        <taxon>Lepidoptera</taxon>
        <taxon>Glossata</taxon>
        <taxon>Ditrysia</taxon>
        <taxon>Papilionoidea</taxon>
        <taxon>Nymphalidae</taxon>
        <taxon>Satyrinae</taxon>
        <taxon>Satyrini</taxon>
        <taxon>Parargina</taxon>
        <taxon>Pararge</taxon>
    </lineage>
</organism>
<reference evidence="1" key="2">
    <citation type="submission" date="2013-05" db="EMBL/GenBank/DDBJ databases">
        <authorList>
            <person name="Carter J.-M."/>
            <person name="Baker S.C."/>
            <person name="Pink R."/>
            <person name="Carter D.R.F."/>
            <person name="Collins A."/>
            <person name="Tomlin J."/>
            <person name="Gibbs M."/>
            <person name="Breuker C.J."/>
        </authorList>
    </citation>
    <scope>NUCLEOTIDE SEQUENCE</scope>
    <source>
        <tissue evidence="1">Ovary</tissue>
    </source>
</reference>
<accession>S4NQ48</accession>
<reference evidence="1" key="1">
    <citation type="journal article" date="2013" name="BMC Genomics">
        <title>Unscrambling butterfly oogenesis.</title>
        <authorList>
            <person name="Carter J.M."/>
            <person name="Baker S.C."/>
            <person name="Pink R."/>
            <person name="Carter D.R."/>
            <person name="Collins A."/>
            <person name="Tomlin J."/>
            <person name="Gibbs M."/>
            <person name="Breuker C.J."/>
        </authorList>
    </citation>
    <scope>NUCLEOTIDE SEQUENCE</scope>
    <source>
        <tissue evidence="1">Ovary</tissue>
    </source>
</reference>
<protein>
    <submittedName>
        <fullName evidence="1">Tubulin--tyrosine ligase-like protein 12</fullName>
    </submittedName>
</protein>
<dbReference type="AlphaFoldDB" id="S4NQ48"/>
<feature type="non-terminal residue" evidence="1">
    <location>
        <position position="1"/>
    </location>
</feature>
<dbReference type="PANTHER" id="PTHR46088">
    <property type="entry name" value="TUBULIN--TYROSINE LIGASE-LIKE PROTEIN 12"/>
    <property type="match status" value="1"/>
</dbReference>
<dbReference type="PANTHER" id="PTHR46088:SF1">
    <property type="entry name" value="TUBULIN--TYROSINE LIGASE-LIKE PROTEIN 12"/>
    <property type="match status" value="1"/>
</dbReference>
<keyword evidence="1" id="KW-0436">Ligase</keyword>
<name>S4NQ48_9NEOP</name>